<proteinExistence type="predicted"/>
<evidence type="ECO:0000313" key="2">
    <source>
        <dbReference type="EMBL" id="VDN14927.1"/>
    </source>
</evidence>
<dbReference type="EMBL" id="UYRU01060809">
    <property type="protein sequence ID" value="VDN14927.1"/>
    <property type="molecule type" value="Genomic_DNA"/>
</dbReference>
<organism evidence="2 3">
    <name type="scientific">Dibothriocephalus latus</name>
    <name type="common">Fish tapeworm</name>
    <name type="synonym">Diphyllobothrium latum</name>
    <dbReference type="NCBI Taxonomy" id="60516"/>
    <lineage>
        <taxon>Eukaryota</taxon>
        <taxon>Metazoa</taxon>
        <taxon>Spiralia</taxon>
        <taxon>Lophotrochozoa</taxon>
        <taxon>Platyhelminthes</taxon>
        <taxon>Cestoda</taxon>
        <taxon>Eucestoda</taxon>
        <taxon>Diphyllobothriidea</taxon>
        <taxon>Diphyllobothriidae</taxon>
        <taxon>Dibothriocephalus</taxon>
    </lineage>
</organism>
<feature type="compositionally biased region" description="Low complexity" evidence="1">
    <location>
        <begin position="31"/>
        <end position="41"/>
    </location>
</feature>
<dbReference type="Proteomes" id="UP000281553">
    <property type="component" value="Unassembled WGS sequence"/>
</dbReference>
<gene>
    <name evidence="2" type="ORF">DILT_LOCUS10758</name>
</gene>
<name>A0A3P7LTA7_DIBLA</name>
<sequence>MRRKAYDAARRLSFAASSPLPTLQDKGTLFSTPSSSSSSISRPIFKGVKHLPGKDGTPSAAARRLRDSQAQAQRRRATRSVAADKRRGLL</sequence>
<feature type="region of interest" description="Disordered" evidence="1">
    <location>
        <begin position="16"/>
        <end position="90"/>
    </location>
</feature>
<dbReference type="AlphaFoldDB" id="A0A3P7LTA7"/>
<keyword evidence="3" id="KW-1185">Reference proteome</keyword>
<evidence type="ECO:0000313" key="3">
    <source>
        <dbReference type="Proteomes" id="UP000281553"/>
    </source>
</evidence>
<reference evidence="2 3" key="1">
    <citation type="submission" date="2018-11" db="EMBL/GenBank/DDBJ databases">
        <authorList>
            <consortium name="Pathogen Informatics"/>
        </authorList>
    </citation>
    <scope>NUCLEOTIDE SEQUENCE [LARGE SCALE GENOMIC DNA]</scope>
</reference>
<evidence type="ECO:0000256" key="1">
    <source>
        <dbReference type="SAM" id="MobiDB-lite"/>
    </source>
</evidence>
<protein>
    <submittedName>
        <fullName evidence="2">Uncharacterized protein</fullName>
    </submittedName>
</protein>
<dbReference type="OrthoDB" id="10421053at2759"/>
<accession>A0A3P7LTA7</accession>